<dbReference type="AlphaFoldDB" id="R9XZC3"/>
<accession>R9XZC3</accession>
<keyword evidence="2" id="KW-0934">Plastid</keyword>
<gene>
    <name evidence="2" type="primary">orf01</name>
</gene>
<organism evidence="2">
    <name type="scientific">Phyllymenia taiwanensis</name>
    <dbReference type="NCBI Taxonomy" id="1260292"/>
    <lineage>
        <taxon>Eukaryota</taxon>
        <taxon>Rhodophyta</taxon>
        <taxon>Florideophyceae</taxon>
        <taxon>Rhodymeniophycidae</taxon>
        <taxon>Halymeniales</taxon>
        <taxon>Halymeniaceae</taxon>
        <taxon>Phyllymenia</taxon>
    </lineage>
</organism>
<geneLocation type="plastid" evidence="2"/>
<keyword evidence="1" id="KW-1133">Transmembrane helix</keyword>
<dbReference type="EMBL" id="KC894740">
    <property type="protein sequence ID" value="AGO19773.1"/>
    <property type="molecule type" value="Genomic_DNA"/>
</dbReference>
<protein>
    <submittedName>
        <fullName evidence="2">Uncharacterized protein</fullName>
    </submittedName>
</protein>
<sequence length="40" mass="4777">MITLPSLSLFIFLVKETKIISFILPLFMMYFFRGHVTSFF</sequence>
<evidence type="ECO:0000256" key="1">
    <source>
        <dbReference type="SAM" id="Phobius"/>
    </source>
</evidence>
<name>R9XZC3_9FLOR</name>
<proteinExistence type="predicted"/>
<reference evidence="2" key="2">
    <citation type="submission" date="2013-04" db="EMBL/GenBank/DDBJ databases">
        <authorList>
            <person name="DePriest M.S.Jr."/>
            <person name="Bhattacharya D."/>
            <person name="Lopez-Bautista J.M."/>
        </authorList>
    </citation>
    <scope>NUCLEOTIDE SEQUENCE</scope>
</reference>
<keyword evidence="1" id="KW-0812">Transmembrane</keyword>
<keyword evidence="1" id="KW-0472">Membrane</keyword>
<dbReference type="GeneID" id="16017072"/>
<feature type="transmembrane region" description="Helical" evidence="1">
    <location>
        <begin position="6"/>
        <end position="32"/>
    </location>
</feature>
<reference evidence="2" key="1">
    <citation type="journal article" date="2013" name="PLoS ONE">
        <title>The Plastid Genome of the Red Macroalga Grateloupia taiwanensis (Halymeniaceae).</title>
        <authorList>
            <person name="Depriest M.S."/>
            <person name="Bhattacharya D."/>
            <person name="Lopez-Bautista J.M."/>
        </authorList>
    </citation>
    <scope>NUCLEOTIDE SEQUENCE</scope>
</reference>
<dbReference type="RefSeq" id="YP_008144769.1">
    <property type="nucleotide sequence ID" value="NC_021618.1"/>
</dbReference>
<evidence type="ECO:0000313" key="2">
    <source>
        <dbReference type="EMBL" id="AGO19773.1"/>
    </source>
</evidence>